<dbReference type="InterPro" id="IPR040811">
    <property type="entry name" value="SLATT_4"/>
</dbReference>
<keyword evidence="1" id="KW-0472">Membrane</keyword>
<keyword evidence="1" id="KW-0812">Transmembrane</keyword>
<reference evidence="3 4" key="1">
    <citation type="submission" date="2011-10" db="EMBL/GenBank/DDBJ databases">
        <title>The Genome Sequence of Lachnospiraceae bacterium ACC2.</title>
        <authorList>
            <consortium name="The Broad Institute Genome Sequencing Platform"/>
            <person name="Earl A."/>
            <person name="Ward D."/>
            <person name="Feldgarden M."/>
            <person name="Gevers D."/>
            <person name="Sizova M."/>
            <person name="Hazen A."/>
            <person name="Epstein S."/>
            <person name="Young S.K."/>
            <person name="Zeng Q."/>
            <person name="Gargeya S."/>
            <person name="Fitzgerald M."/>
            <person name="Haas B."/>
            <person name="Abouelleil A."/>
            <person name="Alvarado L."/>
            <person name="Arachchi H.M."/>
            <person name="Berlin A."/>
            <person name="Brown A."/>
            <person name="Chapman S.B."/>
            <person name="Chen Z."/>
            <person name="Dunbar C."/>
            <person name="Freedman E."/>
            <person name="Gearin G."/>
            <person name="Goldberg J."/>
            <person name="Griggs A."/>
            <person name="Gujja S."/>
            <person name="Heiman D."/>
            <person name="Howarth C."/>
            <person name="Larson L."/>
            <person name="Lui A."/>
            <person name="MacDonald P.J.P."/>
            <person name="Montmayeur A."/>
            <person name="Murphy C."/>
            <person name="Neiman D."/>
            <person name="Pearson M."/>
            <person name="Priest M."/>
            <person name="Roberts A."/>
            <person name="Saif S."/>
            <person name="Shea T."/>
            <person name="Shenoy N."/>
            <person name="Sisk P."/>
            <person name="Stolte C."/>
            <person name="Sykes S."/>
            <person name="Wortman J."/>
            <person name="Nusbaum C."/>
            <person name="Birren B."/>
        </authorList>
    </citation>
    <scope>NUCLEOTIDE SEQUENCE [LARGE SCALE GENOMIC DNA]</scope>
    <source>
        <strain evidence="3 4">ACC2</strain>
    </source>
</reference>
<dbReference type="AlphaFoldDB" id="A0AA37DFN9"/>
<accession>A0AA37DFN9</accession>
<evidence type="ECO:0000313" key="3">
    <source>
        <dbReference type="EMBL" id="EHO15831.1"/>
    </source>
</evidence>
<evidence type="ECO:0000256" key="1">
    <source>
        <dbReference type="SAM" id="Phobius"/>
    </source>
</evidence>
<feature type="domain" description="SMODS and SLOG-associating 2TM effector" evidence="2">
    <location>
        <begin position="10"/>
        <end position="147"/>
    </location>
</feature>
<dbReference type="Proteomes" id="UP000018466">
    <property type="component" value="Unassembled WGS sequence"/>
</dbReference>
<protein>
    <recommendedName>
        <fullName evidence="2">SMODS and SLOG-associating 2TM effector domain-containing protein</fullName>
    </recommendedName>
</protein>
<feature type="transmembrane region" description="Helical" evidence="1">
    <location>
        <begin position="69"/>
        <end position="88"/>
    </location>
</feature>
<evidence type="ECO:0000313" key="4">
    <source>
        <dbReference type="Proteomes" id="UP000018466"/>
    </source>
</evidence>
<dbReference type="NCBIfam" id="NF033632">
    <property type="entry name" value="SLATT_4"/>
    <property type="match status" value="1"/>
</dbReference>
<keyword evidence="1" id="KW-1133">Transmembrane helix</keyword>
<sequence>MDDTNYHILLDEVRQNFAGVVWTHKIQEKQADIYAQKYKWLETTNILFSAATSCGIVATIFTGGITAKIISAVLSFVTLSITAYFKSFDLKGMEQRHRNAANNFIVIRNRLLHVISSLHMKDDFDEIYDEYKSTLSDLNKLYPAFPRFHTRISL</sequence>
<name>A0AA37DFN9_9FIRM</name>
<organism evidence="3 4">
    <name type="scientific">Stomatobaculum longum</name>
    <dbReference type="NCBI Taxonomy" id="796942"/>
    <lineage>
        <taxon>Bacteria</taxon>
        <taxon>Bacillati</taxon>
        <taxon>Bacillota</taxon>
        <taxon>Clostridia</taxon>
        <taxon>Lachnospirales</taxon>
        <taxon>Lachnospiraceae</taxon>
        <taxon>Stomatobaculum</taxon>
    </lineage>
</organism>
<dbReference type="GeneID" id="86941466"/>
<evidence type="ECO:0000259" key="2">
    <source>
        <dbReference type="Pfam" id="PF18186"/>
    </source>
</evidence>
<proteinExistence type="predicted"/>
<dbReference type="RefSeq" id="WP_009533562.1">
    <property type="nucleotide sequence ID" value="NZ_JH590864.1"/>
</dbReference>
<dbReference type="EMBL" id="AGEL01000014">
    <property type="protein sequence ID" value="EHO15831.1"/>
    <property type="molecule type" value="Genomic_DNA"/>
</dbReference>
<keyword evidence="4" id="KW-1185">Reference proteome</keyword>
<gene>
    <name evidence="3" type="ORF">HMPREF9623_01742</name>
</gene>
<feature type="transmembrane region" description="Helical" evidence="1">
    <location>
        <begin position="46"/>
        <end position="63"/>
    </location>
</feature>
<dbReference type="Pfam" id="PF18186">
    <property type="entry name" value="SLATT_4"/>
    <property type="match status" value="1"/>
</dbReference>
<comment type="caution">
    <text evidence="3">The sequence shown here is derived from an EMBL/GenBank/DDBJ whole genome shotgun (WGS) entry which is preliminary data.</text>
</comment>